<feature type="compositionally biased region" description="Polar residues" evidence="1">
    <location>
        <begin position="76"/>
        <end position="86"/>
    </location>
</feature>
<dbReference type="GO" id="GO:0003676">
    <property type="term" value="F:nucleic acid binding"/>
    <property type="evidence" value="ECO:0007669"/>
    <property type="project" value="InterPro"/>
</dbReference>
<feature type="region of interest" description="Disordered" evidence="1">
    <location>
        <begin position="1"/>
        <end position="31"/>
    </location>
</feature>
<dbReference type="InterPro" id="IPR000467">
    <property type="entry name" value="G_patch_dom"/>
</dbReference>
<feature type="domain" description="G-patch" evidence="2">
    <location>
        <begin position="95"/>
        <end position="114"/>
    </location>
</feature>
<evidence type="ECO:0000256" key="1">
    <source>
        <dbReference type="SAM" id="MobiDB-lite"/>
    </source>
</evidence>
<feature type="region of interest" description="Disordered" evidence="1">
    <location>
        <begin position="57"/>
        <end position="86"/>
    </location>
</feature>
<gene>
    <name evidence="3" type="ORF">WJX73_002851</name>
</gene>
<evidence type="ECO:0000259" key="2">
    <source>
        <dbReference type="PROSITE" id="PS50174"/>
    </source>
</evidence>
<evidence type="ECO:0000313" key="3">
    <source>
        <dbReference type="EMBL" id="KAK9795950.1"/>
    </source>
</evidence>
<sequence length="209" mass="22765">MAAEEALSDAEQAADRFGAGSKPVKASSSSAREAANSISEFYRWLVGLPAEGADPAAQQSSEAAAVCSEGEVVMDQSEQQPKTQNRETGVIQLPGSNIGYKLLQKAGWQEGTGLVRIYWVRCMGRQAYKLNLDCNAFDDRLNAAVRLRAPSDLHTGMSNGGRLQSSMHPSPRLAYMTRPSFRLLFSMVWSLTMVSERTVMIAALMCSHD</sequence>
<accession>A0AAW1NVB4</accession>
<organism evidence="3 4">
    <name type="scientific">Symbiochloris irregularis</name>
    <dbReference type="NCBI Taxonomy" id="706552"/>
    <lineage>
        <taxon>Eukaryota</taxon>
        <taxon>Viridiplantae</taxon>
        <taxon>Chlorophyta</taxon>
        <taxon>core chlorophytes</taxon>
        <taxon>Trebouxiophyceae</taxon>
        <taxon>Trebouxiales</taxon>
        <taxon>Trebouxiaceae</taxon>
        <taxon>Symbiochloris</taxon>
    </lineage>
</organism>
<proteinExistence type="predicted"/>
<dbReference type="EMBL" id="JALJOQ010000120">
    <property type="protein sequence ID" value="KAK9795950.1"/>
    <property type="molecule type" value="Genomic_DNA"/>
</dbReference>
<protein>
    <recommendedName>
        <fullName evidence="2">G-patch domain-containing protein</fullName>
    </recommendedName>
</protein>
<dbReference type="PROSITE" id="PS50174">
    <property type="entry name" value="G_PATCH"/>
    <property type="match status" value="1"/>
</dbReference>
<reference evidence="3 4" key="1">
    <citation type="journal article" date="2024" name="Nat. Commun.">
        <title>Phylogenomics reveals the evolutionary origins of lichenization in chlorophyte algae.</title>
        <authorList>
            <person name="Puginier C."/>
            <person name="Libourel C."/>
            <person name="Otte J."/>
            <person name="Skaloud P."/>
            <person name="Haon M."/>
            <person name="Grisel S."/>
            <person name="Petersen M."/>
            <person name="Berrin J.G."/>
            <person name="Delaux P.M."/>
            <person name="Dal Grande F."/>
            <person name="Keller J."/>
        </authorList>
    </citation>
    <scope>NUCLEOTIDE SEQUENCE [LARGE SCALE GENOMIC DNA]</scope>
    <source>
        <strain evidence="3 4">SAG 2036</strain>
    </source>
</reference>
<dbReference type="Proteomes" id="UP001465755">
    <property type="component" value="Unassembled WGS sequence"/>
</dbReference>
<dbReference type="Pfam" id="PF01585">
    <property type="entry name" value="G-patch"/>
    <property type="match status" value="1"/>
</dbReference>
<evidence type="ECO:0000313" key="4">
    <source>
        <dbReference type="Proteomes" id="UP001465755"/>
    </source>
</evidence>
<name>A0AAW1NVB4_9CHLO</name>
<comment type="caution">
    <text evidence="3">The sequence shown here is derived from an EMBL/GenBank/DDBJ whole genome shotgun (WGS) entry which is preliminary data.</text>
</comment>
<keyword evidence="4" id="KW-1185">Reference proteome</keyword>
<dbReference type="AlphaFoldDB" id="A0AAW1NVB4"/>